<sequence length="240" mass="26614">MIKEIIPRRRPSANVGAFNILPSGDHRLEHMDFSLIQLRALARMFGGTVNDVYLGSLAYAIRQWHGVLTGANLPPLPIKMPMSTRKKGEEYRLLNAVVAAPILLPCDESSASAAVNEVIEQTMRLRLSRRRDAARLLVSNIPPKMGARAVARQSSTVGAWLSHMDFGPRLVHQGKPAVRAALFTDLAEKVLLYTAMTSYEETARLTIVYDMALPTAHEIGDHWLEVLNNLSESFSVCAER</sequence>
<comment type="caution">
    <text evidence="1">The sequence shown here is derived from an EMBL/GenBank/DDBJ whole genome shotgun (WGS) entry which is preliminary data.</text>
</comment>
<evidence type="ECO:0000313" key="1">
    <source>
        <dbReference type="EMBL" id="NYE40623.1"/>
    </source>
</evidence>
<evidence type="ECO:0008006" key="3">
    <source>
        <dbReference type="Google" id="ProtNLM"/>
    </source>
</evidence>
<proteinExistence type="predicted"/>
<organism evidence="1 2">
    <name type="scientific">Streptomyces fulvorobeus</name>
    <dbReference type="NCBI Taxonomy" id="284028"/>
    <lineage>
        <taxon>Bacteria</taxon>
        <taxon>Bacillati</taxon>
        <taxon>Actinomycetota</taxon>
        <taxon>Actinomycetes</taxon>
        <taxon>Kitasatosporales</taxon>
        <taxon>Streptomycetaceae</taxon>
        <taxon>Streptomyces</taxon>
    </lineage>
</organism>
<accession>A0A7Y9HA70</accession>
<gene>
    <name evidence="1" type="ORF">HEB29_001634</name>
</gene>
<reference evidence="1 2" key="1">
    <citation type="submission" date="2020-07" db="EMBL/GenBank/DDBJ databases">
        <title>Sequencing the genomes of 1000 actinobacteria strains.</title>
        <authorList>
            <person name="Klenk H.-P."/>
        </authorList>
    </citation>
    <scope>NUCLEOTIDE SEQUENCE [LARGE SCALE GENOMIC DNA]</scope>
    <source>
        <strain evidence="1 2">DSM 41455</strain>
    </source>
</reference>
<dbReference type="AlphaFoldDB" id="A0A7Y9HA70"/>
<dbReference type="Proteomes" id="UP000530403">
    <property type="component" value="Unassembled WGS sequence"/>
</dbReference>
<protein>
    <recommendedName>
        <fullName evidence="3">Diacylglycerol O-acyltransferase</fullName>
    </recommendedName>
</protein>
<dbReference type="RefSeq" id="WP_173313070.1">
    <property type="nucleotide sequence ID" value="NZ_BAAAUE010000007.1"/>
</dbReference>
<dbReference type="EMBL" id="JACCCF010000001">
    <property type="protein sequence ID" value="NYE40623.1"/>
    <property type="molecule type" value="Genomic_DNA"/>
</dbReference>
<name>A0A7Y9HA70_9ACTN</name>
<evidence type="ECO:0000313" key="2">
    <source>
        <dbReference type="Proteomes" id="UP000530403"/>
    </source>
</evidence>